<dbReference type="PANTHER" id="PTHR43233">
    <property type="entry name" value="FAMILY N-ACETYLTRANSFERASE, PUTATIVE (AFU_ORTHOLOGUE AFUA_6G03350)-RELATED"/>
    <property type="match status" value="1"/>
</dbReference>
<dbReference type="CDD" id="cd04301">
    <property type="entry name" value="NAT_SF"/>
    <property type="match status" value="1"/>
</dbReference>
<proteinExistence type="predicted"/>
<evidence type="ECO:0000313" key="2">
    <source>
        <dbReference type="EMBL" id="TSB45720.1"/>
    </source>
</evidence>
<dbReference type="AlphaFoldDB" id="A0A553ZW68"/>
<dbReference type="RefSeq" id="WP_143849509.1">
    <property type="nucleotide sequence ID" value="NZ_VLXZ01000009.1"/>
</dbReference>
<evidence type="ECO:0000259" key="1">
    <source>
        <dbReference type="PROSITE" id="PS51186"/>
    </source>
</evidence>
<dbReference type="PANTHER" id="PTHR43233:SF1">
    <property type="entry name" value="FAMILY N-ACETYLTRANSFERASE, PUTATIVE (AFU_ORTHOLOGUE AFUA_6G03350)-RELATED"/>
    <property type="match status" value="1"/>
</dbReference>
<keyword evidence="3" id="KW-1185">Reference proteome</keyword>
<evidence type="ECO:0000313" key="3">
    <source>
        <dbReference type="Proteomes" id="UP000318521"/>
    </source>
</evidence>
<dbReference type="Gene3D" id="3.40.630.30">
    <property type="match status" value="1"/>
</dbReference>
<reference evidence="2 3" key="1">
    <citation type="submission" date="2019-07" db="EMBL/GenBank/DDBJ databases">
        <authorList>
            <person name="Park Y.J."/>
            <person name="Jeong S.E."/>
            <person name="Jung H.S."/>
        </authorList>
    </citation>
    <scope>NUCLEOTIDE SEQUENCE [LARGE SCALE GENOMIC DNA]</scope>
    <source>
        <strain evidence="3">P16(2019)</strain>
    </source>
</reference>
<dbReference type="SUPFAM" id="SSF55729">
    <property type="entry name" value="Acyl-CoA N-acyltransferases (Nat)"/>
    <property type="match status" value="1"/>
</dbReference>
<protein>
    <submittedName>
        <fullName evidence="2">GNAT family N-acetyltransferase</fullName>
    </submittedName>
</protein>
<dbReference type="InterPro" id="IPR053144">
    <property type="entry name" value="Acetyltransferase_Butenolide"/>
</dbReference>
<feature type="domain" description="N-acetyltransferase" evidence="1">
    <location>
        <begin position="11"/>
        <end position="150"/>
    </location>
</feature>
<dbReference type="PROSITE" id="PS51186">
    <property type="entry name" value="GNAT"/>
    <property type="match status" value="1"/>
</dbReference>
<accession>A0A553ZW68</accession>
<name>A0A553ZW68_9BACI</name>
<sequence length="167" mass="19376">MKNLTYTQNNFTISTDKQLLDIDAIHTFLTKESYWWSEDTPKELVAIAIENSILCYGVYEQVSSNGEAKLVGFARVISDLVRFSWLCDVFILPDYRGRGLSKWLINVITGHPQLSGTRFNLGTNDAHKLYKQYGFSSLQEPERRMERPIDWKKIYKGHSLNPRIPKE</sequence>
<dbReference type="InterPro" id="IPR000182">
    <property type="entry name" value="GNAT_dom"/>
</dbReference>
<dbReference type="OrthoDB" id="3216107at2"/>
<gene>
    <name evidence="2" type="ORF">FN960_14630</name>
</gene>
<organism evidence="2 3">
    <name type="scientific">Alkalicoccobacillus porphyridii</name>
    <dbReference type="NCBI Taxonomy" id="2597270"/>
    <lineage>
        <taxon>Bacteria</taxon>
        <taxon>Bacillati</taxon>
        <taxon>Bacillota</taxon>
        <taxon>Bacilli</taxon>
        <taxon>Bacillales</taxon>
        <taxon>Bacillaceae</taxon>
        <taxon>Alkalicoccobacillus</taxon>
    </lineage>
</organism>
<keyword evidence="2" id="KW-0808">Transferase</keyword>
<dbReference type="Pfam" id="PF13508">
    <property type="entry name" value="Acetyltransf_7"/>
    <property type="match status" value="1"/>
</dbReference>
<dbReference type="EMBL" id="VLXZ01000009">
    <property type="protein sequence ID" value="TSB45720.1"/>
    <property type="molecule type" value="Genomic_DNA"/>
</dbReference>
<dbReference type="InterPro" id="IPR016181">
    <property type="entry name" value="Acyl_CoA_acyltransferase"/>
</dbReference>
<comment type="caution">
    <text evidence="2">The sequence shown here is derived from an EMBL/GenBank/DDBJ whole genome shotgun (WGS) entry which is preliminary data.</text>
</comment>
<dbReference type="Proteomes" id="UP000318521">
    <property type="component" value="Unassembled WGS sequence"/>
</dbReference>
<dbReference type="GO" id="GO:0016747">
    <property type="term" value="F:acyltransferase activity, transferring groups other than amino-acyl groups"/>
    <property type="evidence" value="ECO:0007669"/>
    <property type="project" value="InterPro"/>
</dbReference>